<evidence type="ECO:0000256" key="1">
    <source>
        <dbReference type="ARBA" id="ARBA00022723"/>
    </source>
</evidence>
<dbReference type="PROSITE" id="PS50089">
    <property type="entry name" value="ZF_RING_2"/>
    <property type="match status" value="1"/>
</dbReference>
<dbReference type="GO" id="GO:0005634">
    <property type="term" value="C:nucleus"/>
    <property type="evidence" value="ECO:0007669"/>
    <property type="project" value="TreeGrafter"/>
</dbReference>
<name>A0A9P9FB57_9HYPO</name>
<proteinExistence type="predicted"/>
<feature type="domain" description="RING-type" evidence="5">
    <location>
        <begin position="1"/>
        <end position="41"/>
    </location>
</feature>
<evidence type="ECO:0000256" key="2">
    <source>
        <dbReference type="ARBA" id="ARBA00022771"/>
    </source>
</evidence>
<dbReference type="SMART" id="SM00184">
    <property type="entry name" value="RING"/>
    <property type="match status" value="1"/>
</dbReference>
<dbReference type="GO" id="GO:0006511">
    <property type="term" value="P:ubiquitin-dependent protein catabolic process"/>
    <property type="evidence" value="ECO:0007669"/>
    <property type="project" value="TreeGrafter"/>
</dbReference>
<dbReference type="InterPro" id="IPR051834">
    <property type="entry name" value="RING_finger_E3_ligase"/>
</dbReference>
<keyword evidence="7" id="KW-1185">Reference proteome</keyword>
<dbReference type="InterPro" id="IPR001841">
    <property type="entry name" value="Znf_RING"/>
</dbReference>
<dbReference type="EMBL" id="JAGMUU010000003">
    <property type="protein sequence ID" value="KAH7157250.1"/>
    <property type="molecule type" value="Genomic_DNA"/>
</dbReference>
<gene>
    <name evidence="6" type="ORF">B0J13DRAFT_435885</name>
</gene>
<dbReference type="Pfam" id="PF13639">
    <property type="entry name" value="zf-RING_2"/>
    <property type="match status" value="1"/>
</dbReference>
<evidence type="ECO:0000313" key="7">
    <source>
        <dbReference type="Proteomes" id="UP000717696"/>
    </source>
</evidence>
<comment type="caution">
    <text evidence="6">The sequence shown here is derived from an EMBL/GenBank/DDBJ whole genome shotgun (WGS) entry which is preliminary data.</text>
</comment>
<dbReference type="Gene3D" id="3.30.40.10">
    <property type="entry name" value="Zinc/RING finger domain, C3HC4 (zinc finger)"/>
    <property type="match status" value="1"/>
</dbReference>
<dbReference type="PANTHER" id="PTHR45931">
    <property type="entry name" value="SI:CH211-59O9.10"/>
    <property type="match status" value="1"/>
</dbReference>
<dbReference type="PANTHER" id="PTHR45931:SF3">
    <property type="entry name" value="RING ZINC FINGER-CONTAINING PROTEIN"/>
    <property type="match status" value="1"/>
</dbReference>
<evidence type="ECO:0000313" key="6">
    <source>
        <dbReference type="EMBL" id="KAH7157250.1"/>
    </source>
</evidence>
<evidence type="ECO:0000256" key="4">
    <source>
        <dbReference type="PROSITE-ProRule" id="PRU00175"/>
    </source>
</evidence>
<dbReference type="Proteomes" id="UP000717696">
    <property type="component" value="Unassembled WGS sequence"/>
</dbReference>
<accession>A0A9P9FB57</accession>
<keyword evidence="3" id="KW-0862">Zinc</keyword>
<evidence type="ECO:0000256" key="3">
    <source>
        <dbReference type="ARBA" id="ARBA00022833"/>
    </source>
</evidence>
<evidence type="ECO:0000259" key="5">
    <source>
        <dbReference type="PROSITE" id="PS50089"/>
    </source>
</evidence>
<protein>
    <recommendedName>
        <fullName evidence="5">RING-type domain-containing protein</fullName>
    </recommendedName>
</protein>
<dbReference type="OrthoDB" id="8062037at2759"/>
<feature type="non-terminal residue" evidence="6">
    <location>
        <position position="1"/>
    </location>
</feature>
<keyword evidence="2 4" id="KW-0863">Zinc-finger</keyword>
<dbReference type="AlphaFoldDB" id="A0A9P9FB57"/>
<keyword evidence="1" id="KW-0479">Metal-binding</keyword>
<dbReference type="InterPro" id="IPR013083">
    <property type="entry name" value="Znf_RING/FYVE/PHD"/>
</dbReference>
<reference evidence="6" key="1">
    <citation type="journal article" date="2021" name="Nat. Commun.">
        <title>Genetic determinants of endophytism in the Arabidopsis root mycobiome.</title>
        <authorList>
            <person name="Mesny F."/>
            <person name="Miyauchi S."/>
            <person name="Thiergart T."/>
            <person name="Pickel B."/>
            <person name="Atanasova L."/>
            <person name="Karlsson M."/>
            <person name="Huettel B."/>
            <person name="Barry K.W."/>
            <person name="Haridas S."/>
            <person name="Chen C."/>
            <person name="Bauer D."/>
            <person name="Andreopoulos W."/>
            <person name="Pangilinan J."/>
            <person name="LaButti K."/>
            <person name="Riley R."/>
            <person name="Lipzen A."/>
            <person name="Clum A."/>
            <person name="Drula E."/>
            <person name="Henrissat B."/>
            <person name="Kohler A."/>
            <person name="Grigoriev I.V."/>
            <person name="Martin F.M."/>
            <person name="Hacquard S."/>
        </authorList>
    </citation>
    <scope>NUCLEOTIDE SEQUENCE</scope>
    <source>
        <strain evidence="6">MPI-CAGE-AT-0021</strain>
    </source>
</reference>
<organism evidence="6 7">
    <name type="scientific">Dactylonectria estremocensis</name>
    <dbReference type="NCBI Taxonomy" id="1079267"/>
    <lineage>
        <taxon>Eukaryota</taxon>
        <taxon>Fungi</taxon>
        <taxon>Dikarya</taxon>
        <taxon>Ascomycota</taxon>
        <taxon>Pezizomycotina</taxon>
        <taxon>Sordariomycetes</taxon>
        <taxon>Hypocreomycetidae</taxon>
        <taxon>Hypocreales</taxon>
        <taxon>Nectriaceae</taxon>
        <taxon>Dactylonectria</taxon>
    </lineage>
</organism>
<dbReference type="GO" id="GO:0008270">
    <property type="term" value="F:zinc ion binding"/>
    <property type="evidence" value="ECO:0007669"/>
    <property type="project" value="UniProtKB-KW"/>
</dbReference>
<sequence>ICLEVFGDLDRVRRLKCQHVFHRECIDPWFQGRHFNCPLCKSVYVTRSERSPGV</sequence>
<dbReference type="GO" id="GO:0061630">
    <property type="term" value="F:ubiquitin protein ligase activity"/>
    <property type="evidence" value="ECO:0007669"/>
    <property type="project" value="TreeGrafter"/>
</dbReference>
<dbReference type="SUPFAM" id="SSF57850">
    <property type="entry name" value="RING/U-box"/>
    <property type="match status" value="1"/>
</dbReference>